<organism evidence="1 2">
    <name type="scientific">Pseudomonas mosselii</name>
    <dbReference type="NCBI Taxonomy" id="78327"/>
    <lineage>
        <taxon>Bacteria</taxon>
        <taxon>Pseudomonadati</taxon>
        <taxon>Pseudomonadota</taxon>
        <taxon>Gammaproteobacteria</taxon>
        <taxon>Pseudomonadales</taxon>
        <taxon>Pseudomonadaceae</taxon>
        <taxon>Pseudomonas</taxon>
    </lineage>
</organism>
<name>A0A7W2JS56_9PSED</name>
<sequence length="692" mass="75758">MSTFNEGVKGTLEFKALEVCALLDDGYDELPELLPGDRLSDDLQVIVPWWPEIAVDYQIALTWDDEILEAEEGAYHYVEQSEAEDRDHKFELTLPASFWRSVGEGKERRFSLGYAVRPSLSTVWEHGPSRFVRIDRLAPGGDEGALGKMVFPKALEDRGVILESDFEEGVLWVTISGFLHQALGDTITVSMTDGIERVSAGPFIVDSESEPTPIALPQAKLQTLVGGIPIAFTYQIQDRAGNESALSLVHDSLVLQVVQPLSAPRVLDADDSGNLDFNLLGDADVRIVLDPDDRWVVGQAVTLVWVGRTANGSLLAPVIKHAQLKAGGVEIPLENAHAAAVLQGDARLVYRIDESGLGSDPGVISIIGSLELDAPEVDEAADGGLDPENVPPQGATIRIKAYPHMAKGDQILLEWNGVSAAGDPHDLSWPLDVQKEGELEQRVGKDEVEVLVGGRVTLSYTLAAGGGALSGSANCDLRVGRVAFPRPEVEKAFGDNKDQLDFNRDFVGASHVKVTVRQYAGMAGDQVAIVLEVPDRDYQSPWRDVVGPADLVFEVPAGVVMNGIGHTVPISYKILRDEKEETSVVLELNIQEQLLEMQAPRYMSFAGQEPKFIVRYQEVKSGDQIDIHWQVEGEPSRHATEVVYQDASYWLVPIDPNWVAADVRKTVYANYSVVPKVGEKRQFSPLHVFTPR</sequence>
<dbReference type="RefSeq" id="WP_182322110.1">
    <property type="nucleotide sequence ID" value="NZ_JACGDE010000002.1"/>
</dbReference>
<proteinExistence type="predicted"/>
<dbReference type="EMBL" id="JACGDE010000002">
    <property type="protein sequence ID" value="MBA6064157.1"/>
    <property type="molecule type" value="Genomic_DNA"/>
</dbReference>
<evidence type="ECO:0000313" key="1">
    <source>
        <dbReference type="EMBL" id="MBA6064157.1"/>
    </source>
</evidence>
<comment type="caution">
    <text evidence="1">The sequence shown here is derived from an EMBL/GenBank/DDBJ whole genome shotgun (WGS) entry which is preliminary data.</text>
</comment>
<accession>A0A7W2JS56</accession>
<dbReference type="AlphaFoldDB" id="A0A7W2JS56"/>
<evidence type="ECO:0000313" key="2">
    <source>
        <dbReference type="Proteomes" id="UP000541770"/>
    </source>
</evidence>
<dbReference type="Proteomes" id="UP000541770">
    <property type="component" value="Unassembled WGS sequence"/>
</dbReference>
<gene>
    <name evidence="1" type="ORF">H4C75_05210</name>
</gene>
<reference evidence="1 2" key="1">
    <citation type="submission" date="2020-07" db="EMBL/GenBank/DDBJ databases">
        <title>Diversity of carbapenemase encoding genes among Pseudomonas putida group clinical isolates in a tertiary Brazilian hospital.</title>
        <authorList>
            <person name="Alberto-Lei F."/>
            <person name="Nodari C.S."/>
            <person name="Streling A.P."/>
            <person name="Paulino J.T."/>
            <person name="Bessa-Neto F.O."/>
            <person name="Cayo R."/>
            <person name="Gales A.C."/>
        </authorList>
    </citation>
    <scope>NUCLEOTIDE SEQUENCE [LARGE SCALE GENOMIC DNA]</scope>
    <source>
        <strain evidence="1 2">14802</strain>
    </source>
</reference>
<protein>
    <submittedName>
        <fullName evidence="1">Uncharacterized protein</fullName>
    </submittedName>
</protein>